<dbReference type="GO" id="GO:0070914">
    <property type="term" value="P:UV-damage excision repair"/>
    <property type="evidence" value="ECO:0007669"/>
    <property type="project" value="TreeGrafter"/>
</dbReference>
<evidence type="ECO:0000256" key="4">
    <source>
        <dbReference type="ARBA" id="ARBA00022763"/>
    </source>
</evidence>
<evidence type="ECO:0000313" key="13">
    <source>
        <dbReference type="RefSeq" id="NP_001296580.1"/>
    </source>
</evidence>
<evidence type="ECO:0000256" key="3">
    <source>
        <dbReference type="ARBA" id="ARBA00022723"/>
    </source>
</evidence>
<dbReference type="EMBL" id="JN411719">
    <property type="protein sequence ID" value="AER00322.1"/>
    <property type="molecule type" value="mRNA"/>
</dbReference>
<dbReference type="GO" id="GO:0008270">
    <property type="term" value="F:zinc ion binding"/>
    <property type="evidence" value="ECO:0007669"/>
    <property type="project" value="UniProtKB-KW"/>
</dbReference>
<evidence type="ECO:0000256" key="7">
    <source>
        <dbReference type="ARBA" id="ARBA00023125"/>
    </source>
</evidence>
<evidence type="ECO:0000256" key="9">
    <source>
        <dbReference type="ARBA" id="ARBA00023242"/>
    </source>
</evidence>
<protein>
    <submittedName>
        <fullName evidence="13">DNA repair protein complementing XP-A cells homolog</fullName>
    </submittedName>
    <submittedName>
        <fullName evidence="11">Xeroderma pigmentosum group A</fullName>
    </submittedName>
</protein>
<evidence type="ECO:0000256" key="6">
    <source>
        <dbReference type="ARBA" id="ARBA00022833"/>
    </source>
</evidence>
<dbReference type="Proteomes" id="UP001652625">
    <property type="component" value="Chromosome 13"/>
</dbReference>
<dbReference type="Gene3D" id="3.90.530.10">
    <property type="entry name" value="XPA C-terminal domain"/>
    <property type="match status" value="1"/>
</dbReference>
<reference evidence="11" key="1">
    <citation type="submission" date="2011-08" db="EMBL/GenBank/DDBJ databases">
        <authorList>
            <person name="Barve A.M."/>
            <person name="Ghaskadbi S.S."/>
            <person name="Ghaskadbi S."/>
        </authorList>
    </citation>
    <scope>NUCLEOTIDE SEQUENCE</scope>
    <source>
        <strain evidence="11">Ind-Pune</strain>
    </source>
</reference>
<sequence length="257" mass="30283">MDDKVSAAQKARIEKNRQRALLLRSARLTNHPYTKNNSEGITVVVNGSRLIDSGAGFLMEPEDDNNIQCNTIIQEPAPYLLDSQDLCRECHAKFSDSFMLKNFNLNVCDGCRDKDKHKLITKTDAKQKYCLKDCDFDVREPPLKFILKKNPHNDRWGDMKLFLEDQVRNRAIEVWGSEDGIEEQKELRTENKDKLKNKKFEKKIKNLRDTVRTSTWHKDLSKHTHEYDSENEVYHEDEDVYEKKCKTCDYKLKYEKM</sequence>
<keyword evidence="5" id="KW-0863">Zinc-finger</keyword>
<proteinExistence type="evidence at transcript level"/>
<dbReference type="AlphaFoldDB" id="G8H6N8"/>
<dbReference type="KEGG" id="hmg:100209409"/>
<feature type="domain" description="XPA C-terminal" evidence="10">
    <location>
        <begin position="116"/>
        <end position="167"/>
    </location>
</feature>
<dbReference type="GeneID" id="100209409"/>
<dbReference type="GO" id="GO:1901255">
    <property type="term" value="P:nucleotide-excision repair involved in interstrand cross-link repair"/>
    <property type="evidence" value="ECO:0007669"/>
    <property type="project" value="TreeGrafter"/>
</dbReference>
<keyword evidence="3" id="KW-0479">Metal-binding</keyword>
<dbReference type="InterPro" id="IPR037129">
    <property type="entry name" value="XPA_sf"/>
</dbReference>
<dbReference type="SUPFAM" id="SSF57716">
    <property type="entry name" value="Glucocorticoid receptor-like (DNA-binding domain)"/>
    <property type="match status" value="1"/>
</dbReference>
<comment type="subcellular location">
    <subcellularLocation>
        <location evidence="1">Nucleus</location>
    </subcellularLocation>
</comment>
<evidence type="ECO:0000313" key="11">
    <source>
        <dbReference type="EMBL" id="AER00322.1"/>
    </source>
</evidence>
<reference evidence="13" key="3">
    <citation type="journal article" date="2016" name="Biofouling">
        <title>Profiling of adhesive-related genes in the freshwater cnidarian Hydra magnipapillata by transcriptomics and proteomics.</title>
        <authorList>
            <person name="Rodrigues M."/>
            <person name="Ostermann T."/>
            <person name="Kremeser L."/>
            <person name="Lindner H."/>
            <person name="Beisel C."/>
            <person name="Berezikov E."/>
            <person name="Hobmayer B."/>
            <person name="Ladurner P."/>
        </authorList>
    </citation>
    <scope>NUCLEOTIDE SEQUENCE</scope>
</reference>
<dbReference type="InterPro" id="IPR009061">
    <property type="entry name" value="DNA-bd_dom_put_sf"/>
</dbReference>
<dbReference type="Pfam" id="PF01286">
    <property type="entry name" value="XPA_N"/>
    <property type="match status" value="1"/>
</dbReference>
<dbReference type="NCBIfam" id="TIGR00598">
    <property type="entry name" value="rad14"/>
    <property type="match status" value="1"/>
</dbReference>
<dbReference type="GO" id="GO:0000715">
    <property type="term" value="P:nucleotide-excision repair, DNA damage recognition"/>
    <property type="evidence" value="ECO:0007669"/>
    <property type="project" value="TreeGrafter"/>
</dbReference>
<evidence type="ECO:0000256" key="2">
    <source>
        <dbReference type="ARBA" id="ARBA00005548"/>
    </source>
</evidence>
<dbReference type="GO" id="GO:0003684">
    <property type="term" value="F:damaged DNA binding"/>
    <property type="evidence" value="ECO:0007669"/>
    <property type="project" value="InterPro"/>
</dbReference>
<evidence type="ECO:0000259" key="10">
    <source>
        <dbReference type="Pfam" id="PF05181"/>
    </source>
</evidence>
<dbReference type="GO" id="GO:0006284">
    <property type="term" value="P:base-excision repair"/>
    <property type="evidence" value="ECO:0007669"/>
    <property type="project" value="TreeGrafter"/>
</dbReference>
<evidence type="ECO:0000256" key="8">
    <source>
        <dbReference type="ARBA" id="ARBA00023204"/>
    </source>
</evidence>
<dbReference type="SUPFAM" id="SSF46955">
    <property type="entry name" value="Putative DNA-binding domain"/>
    <property type="match status" value="1"/>
</dbReference>
<dbReference type="InterPro" id="IPR000465">
    <property type="entry name" value="XPA/RAD14"/>
</dbReference>
<keyword evidence="9" id="KW-0539">Nucleus</keyword>
<reference evidence="13" key="5">
    <citation type="submission" date="2025-05" db="UniProtKB">
        <authorList>
            <consortium name="RefSeq"/>
        </authorList>
    </citation>
    <scope>IDENTIFICATION</scope>
</reference>
<keyword evidence="6" id="KW-0862">Zinc</keyword>
<organism evidence="11">
    <name type="scientific">Hydra vulgaris</name>
    <name type="common">Hydra</name>
    <name type="synonym">Hydra attenuata</name>
    <dbReference type="NCBI Taxonomy" id="6087"/>
    <lineage>
        <taxon>Eukaryota</taxon>
        <taxon>Metazoa</taxon>
        <taxon>Cnidaria</taxon>
        <taxon>Hydrozoa</taxon>
        <taxon>Hydroidolina</taxon>
        <taxon>Anthoathecata</taxon>
        <taxon>Aplanulata</taxon>
        <taxon>Hydridae</taxon>
        <taxon>Hydra</taxon>
    </lineage>
</organism>
<reference evidence="13" key="4">
    <citation type="journal article" date="2021" name="J. Biosci.">
        <title>Xeroderma pigmentosum A homolog from &lt;i&gt;Hydra&lt;/i&gt; partially complements DNA repair defect in human XPA-deficient cells.</title>
        <authorList>
            <person name="Galande A.A."/>
            <person name="Saijo M."/>
            <person name="Ghaskadbi S.S."/>
            <person name="Ghaskadbi S."/>
        </authorList>
    </citation>
    <scope>NUCLEOTIDE SEQUENCE</scope>
</reference>
<keyword evidence="12" id="KW-1185">Reference proteome</keyword>
<evidence type="ECO:0000256" key="5">
    <source>
        <dbReference type="ARBA" id="ARBA00022771"/>
    </source>
</evidence>
<dbReference type="InterPro" id="IPR022652">
    <property type="entry name" value="Znf_XPA_CS"/>
</dbReference>
<dbReference type="CDD" id="cd21076">
    <property type="entry name" value="DBD_XPA"/>
    <property type="match status" value="1"/>
</dbReference>
<name>G8H6N8_HYDVU</name>
<dbReference type="RefSeq" id="NP_001296580.1">
    <property type="nucleotide sequence ID" value="NM_001309651.1"/>
</dbReference>
<dbReference type="InterPro" id="IPR022656">
    <property type="entry name" value="XPA_C"/>
</dbReference>
<dbReference type="OrthoDB" id="68328at2759"/>
<accession>G8H6N8</accession>
<evidence type="ECO:0000313" key="12">
    <source>
        <dbReference type="Proteomes" id="UP001652625"/>
    </source>
</evidence>
<keyword evidence="8" id="KW-0234">DNA repair</keyword>
<dbReference type="PANTHER" id="PTHR10142:SF0">
    <property type="entry name" value="DNA REPAIR PROTEIN COMPLEMENTING XP-A CELLS"/>
    <property type="match status" value="1"/>
</dbReference>
<keyword evidence="4" id="KW-0227">DNA damage</keyword>
<dbReference type="Pfam" id="PF05181">
    <property type="entry name" value="XPA_C"/>
    <property type="match status" value="1"/>
</dbReference>
<gene>
    <name evidence="13" type="primary">LOC100209409</name>
</gene>
<dbReference type="GO" id="GO:0000110">
    <property type="term" value="C:nucleotide-excision repair factor 1 complex"/>
    <property type="evidence" value="ECO:0007669"/>
    <property type="project" value="TreeGrafter"/>
</dbReference>
<dbReference type="PANTHER" id="PTHR10142">
    <property type="entry name" value="DNA REPAIR PROTEIN COMPLEMENTING XP-A CELLS"/>
    <property type="match status" value="1"/>
</dbReference>
<reference evidence="11 13" key="2">
    <citation type="journal article" date="2013" name="PLoS ONE">
        <title>Conservation of the nucleotide excision repair pathway: characterization of hydra Xeroderma Pigmentosum group F homolog.</title>
        <authorList>
            <person name="Barve A."/>
            <person name="Ghaskadbi S."/>
            <person name="Ghaskadbi S."/>
        </authorList>
    </citation>
    <scope>NUCLEOTIDE SEQUENCE</scope>
    <source>
        <strain evidence="11">Ind-Pune</strain>
    </source>
</reference>
<evidence type="ECO:0000256" key="1">
    <source>
        <dbReference type="ARBA" id="ARBA00004123"/>
    </source>
</evidence>
<keyword evidence="7" id="KW-0238">DNA-binding</keyword>
<comment type="similarity">
    <text evidence="2">Belongs to the XPA family.</text>
</comment>
<dbReference type="SMR" id="G8H6N8"/>